<feature type="domain" description="Toprim" evidence="13">
    <location>
        <begin position="259"/>
        <end position="341"/>
    </location>
</feature>
<evidence type="ECO:0000256" key="5">
    <source>
        <dbReference type="ARBA" id="ARBA00022705"/>
    </source>
</evidence>
<keyword evidence="15" id="KW-1185">Reference proteome</keyword>
<proteinExistence type="inferred from homology"/>
<dbReference type="GO" id="GO:0008270">
    <property type="term" value="F:zinc ion binding"/>
    <property type="evidence" value="ECO:0007669"/>
    <property type="project" value="UniProtKB-UniRule"/>
</dbReference>
<feature type="zinc finger region" description="CHC2-type" evidence="12">
    <location>
        <begin position="40"/>
        <end position="64"/>
    </location>
</feature>
<accession>A0AB34CHK5</accession>
<evidence type="ECO:0000256" key="11">
    <source>
        <dbReference type="ARBA" id="ARBA00023163"/>
    </source>
</evidence>
<dbReference type="FunFam" id="3.90.580.10:FF:000001">
    <property type="entry name" value="DNA primase"/>
    <property type="match status" value="1"/>
</dbReference>
<keyword evidence="11 12" id="KW-0804">Transcription</keyword>
<gene>
    <name evidence="12 14" type="primary">dnaG</name>
    <name evidence="14" type="ORF">F3I20_12485</name>
</gene>
<dbReference type="FunFam" id="1.20.50.20:FF:000001">
    <property type="entry name" value="DNA primase"/>
    <property type="match status" value="1"/>
</dbReference>
<evidence type="ECO:0000313" key="14">
    <source>
        <dbReference type="EMBL" id="KAA6124333.1"/>
    </source>
</evidence>
<evidence type="ECO:0000256" key="9">
    <source>
        <dbReference type="ARBA" id="ARBA00022842"/>
    </source>
</evidence>
<keyword evidence="10 12" id="KW-0238">DNA-binding</keyword>
<dbReference type="Gene3D" id="1.10.860.10">
    <property type="entry name" value="DNAb Helicase, Chain A"/>
    <property type="match status" value="1"/>
</dbReference>
<dbReference type="AlphaFoldDB" id="A0AB34CHK5"/>
<dbReference type="Pfam" id="PF08275">
    <property type="entry name" value="DNAG_N"/>
    <property type="match status" value="1"/>
</dbReference>
<organism evidence="14 15">
    <name type="scientific">Candidatus Pantoea gossypiicola</name>
    <dbReference type="NCBI Taxonomy" id="2608008"/>
    <lineage>
        <taxon>Bacteria</taxon>
        <taxon>Pseudomonadati</taxon>
        <taxon>Pseudomonadota</taxon>
        <taxon>Gammaproteobacteria</taxon>
        <taxon>Enterobacterales</taxon>
        <taxon>Erwiniaceae</taxon>
        <taxon>Pantoea</taxon>
    </lineage>
</organism>
<dbReference type="PANTHER" id="PTHR30313">
    <property type="entry name" value="DNA PRIMASE"/>
    <property type="match status" value="1"/>
</dbReference>
<comment type="catalytic activity">
    <reaction evidence="12">
        <text>ssDNA + n NTP = ssDNA/pppN(pN)n-1 hybrid + (n-1) diphosphate.</text>
        <dbReference type="EC" id="2.7.7.101"/>
    </reaction>
</comment>
<protein>
    <recommendedName>
        <fullName evidence="12">DNA primase</fullName>
        <ecNumber evidence="12">2.7.7.101</ecNumber>
    </recommendedName>
</protein>
<dbReference type="FunFam" id="3.90.980.10:FF:000001">
    <property type="entry name" value="DNA primase"/>
    <property type="match status" value="1"/>
</dbReference>
<keyword evidence="2 12" id="KW-0639">Primosome</keyword>
<dbReference type="SMART" id="SM00493">
    <property type="entry name" value="TOPRIM"/>
    <property type="match status" value="1"/>
</dbReference>
<dbReference type="InterPro" id="IPR034151">
    <property type="entry name" value="TOPRIM_DnaG_bac"/>
</dbReference>
<evidence type="ECO:0000256" key="2">
    <source>
        <dbReference type="ARBA" id="ARBA00022515"/>
    </source>
</evidence>
<dbReference type="Gene3D" id="3.40.1360.10">
    <property type="match status" value="1"/>
</dbReference>
<dbReference type="CDD" id="cd03364">
    <property type="entry name" value="TOPRIM_DnaG_primases"/>
    <property type="match status" value="1"/>
</dbReference>
<dbReference type="PROSITE" id="PS50880">
    <property type="entry name" value="TOPRIM"/>
    <property type="match status" value="1"/>
</dbReference>
<keyword evidence="8 12" id="KW-0862">Zinc</keyword>
<name>A0AB34CHK5_9GAMM</name>
<dbReference type="Pfam" id="PF10410">
    <property type="entry name" value="DnaB_bind"/>
    <property type="match status" value="1"/>
</dbReference>
<evidence type="ECO:0000259" key="13">
    <source>
        <dbReference type="PROSITE" id="PS50880"/>
    </source>
</evidence>
<dbReference type="Pfam" id="PF08278">
    <property type="entry name" value="DnaG_DnaB_bind"/>
    <property type="match status" value="1"/>
</dbReference>
<dbReference type="EMBL" id="VWVM01000008">
    <property type="protein sequence ID" value="KAA6124333.1"/>
    <property type="molecule type" value="Genomic_DNA"/>
</dbReference>
<comment type="domain">
    <text evidence="12">Contains an N-terminal zinc-binding domain, a central core domain that contains the primase activity, and a C-terminal DnaB-binding domain.</text>
</comment>
<dbReference type="SMART" id="SM00766">
    <property type="entry name" value="DnaG_DnaB_bind"/>
    <property type="match status" value="1"/>
</dbReference>
<dbReference type="Pfam" id="PF13155">
    <property type="entry name" value="Toprim_2"/>
    <property type="match status" value="1"/>
</dbReference>
<dbReference type="SUPFAM" id="SSF117023">
    <property type="entry name" value="DNA primase DnaG, C-terminal domain"/>
    <property type="match status" value="1"/>
</dbReference>
<evidence type="ECO:0000256" key="1">
    <source>
        <dbReference type="ARBA" id="ARBA00022478"/>
    </source>
</evidence>
<dbReference type="InterPro" id="IPR002694">
    <property type="entry name" value="Znf_CHC2"/>
</dbReference>
<evidence type="ECO:0000256" key="12">
    <source>
        <dbReference type="HAMAP-Rule" id="MF_00974"/>
    </source>
</evidence>
<dbReference type="PANTHER" id="PTHR30313:SF2">
    <property type="entry name" value="DNA PRIMASE"/>
    <property type="match status" value="1"/>
</dbReference>
<comment type="function">
    <text evidence="12">RNA polymerase that catalyzes the synthesis of short RNA molecules used as primers for DNA polymerase during DNA replication.</text>
</comment>
<keyword evidence="1 12" id="KW-0240">DNA-directed RNA polymerase</keyword>
<dbReference type="InterPro" id="IPR013264">
    <property type="entry name" value="DNAG_N"/>
</dbReference>
<dbReference type="InterPro" id="IPR006295">
    <property type="entry name" value="DNA_primase_DnaG"/>
</dbReference>
<evidence type="ECO:0000256" key="8">
    <source>
        <dbReference type="ARBA" id="ARBA00022833"/>
    </source>
</evidence>
<dbReference type="InterPro" id="IPR013173">
    <property type="entry name" value="DNA_primase_DnaG_DnaB-bd_dom"/>
</dbReference>
<evidence type="ECO:0000256" key="10">
    <source>
        <dbReference type="ARBA" id="ARBA00023125"/>
    </source>
</evidence>
<dbReference type="Gene3D" id="1.20.50.20">
    <property type="entry name" value="DnaG, RNA polymerase domain, helical bundle"/>
    <property type="match status" value="1"/>
</dbReference>
<dbReference type="InterPro" id="IPR030846">
    <property type="entry name" value="DnaG_bac"/>
</dbReference>
<evidence type="ECO:0000256" key="3">
    <source>
        <dbReference type="ARBA" id="ARBA00022679"/>
    </source>
</evidence>
<dbReference type="GO" id="GO:0005737">
    <property type="term" value="C:cytoplasm"/>
    <property type="evidence" value="ECO:0007669"/>
    <property type="project" value="TreeGrafter"/>
</dbReference>
<dbReference type="InterPro" id="IPR050219">
    <property type="entry name" value="DnaG_primase"/>
</dbReference>
<dbReference type="EC" id="2.7.7.101" evidence="12"/>
<keyword evidence="4 12" id="KW-0548">Nucleotidyltransferase</keyword>
<dbReference type="FunFam" id="3.40.1360.10:FF:000002">
    <property type="entry name" value="DNA primase"/>
    <property type="match status" value="1"/>
</dbReference>
<keyword evidence="7 12" id="KW-0863">Zinc-finger</keyword>
<comment type="cofactor">
    <cofactor evidence="12">
        <name>Zn(2+)</name>
        <dbReference type="ChEBI" id="CHEBI:29105"/>
    </cofactor>
    <text evidence="12">Binds 1 zinc ion per monomer.</text>
</comment>
<evidence type="ECO:0000256" key="7">
    <source>
        <dbReference type="ARBA" id="ARBA00022771"/>
    </source>
</evidence>
<dbReference type="InterPro" id="IPR036977">
    <property type="entry name" value="DNA_primase_Znf_CHC2"/>
</dbReference>
<dbReference type="Pfam" id="PF01807">
    <property type="entry name" value="Zn_ribbon_DnaG"/>
    <property type="match status" value="1"/>
</dbReference>
<dbReference type="GO" id="GO:0003899">
    <property type="term" value="F:DNA-directed RNA polymerase activity"/>
    <property type="evidence" value="ECO:0007669"/>
    <property type="project" value="UniProtKB-UniRule"/>
</dbReference>
<comment type="caution">
    <text evidence="14">The sequence shown here is derived from an EMBL/GenBank/DDBJ whole genome shotgun (WGS) entry which is preliminary data.</text>
</comment>
<dbReference type="InterPro" id="IPR006171">
    <property type="entry name" value="TOPRIM_dom"/>
</dbReference>
<dbReference type="HAMAP" id="MF_00974">
    <property type="entry name" value="DNA_primase_DnaG"/>
    <property type="match status" value="1"/>
</dbReference>
<evidence type="ECO:0000256" key="4">
    <source>
        <dbReference type="ARBA" id="ARBA00022695"/>
    </source>
</evidence>
<dbReference type="NCBIfam" id="TIGR01391">
    <property type="entry name" value="dnaG"/>
    <property type="match status" value="1"/>
</dbReference>
<dbReference type="GO" id="GO:0003677">
    <property type="term" value="F:DNA binding"/>
    <property type="evidence" value="ECO:0007669"/>
    <property type="project" value="UniProtKB-KW"/>
</dbReference>
<dbReference type="RefSeq" id="WP_150037700.1">
    <property type="nucleotide sequence ID" value="NZ_VWVM01000008.1"/>
</dbReference>
<dbReference type="Gene3D" id="3.90.580.10">
    <property type="entry name" value="Zinc finger, CHC2-type domain"/>
    <property type="match status" value="1"/>
</dbReference>
<dbReference type="SUPFAM" id="SSF56731">
    <property type="entry name" value="DNA primase core"/>
    <property type="match status" value="1"/>
</dbReference>
<dbReference type="SMART" id="SM00400">
    <property type="entry name" value="ZnF_CHCC"/>
    <property type="match status" value="1"/>
</dbReference>
<dbReference type="SUPFAM" id="SSF57783">
    <property type="entry name" value="Zinc beta-ribbon"/>
    <property type="match status" value="1"/>
</dbReference>
<comment type="similarity">
    <text evidence="12">Belongs to the DnaG primase family.</text>
</comment>
<dbReference type="GO" id="GO:0000428">
    <property type="term" value="C:DNA-directed RNA polymerase complex"/>
    <property type="evidence" value="ECO:0007669"/>
    <property type="project" value="UniProtKB-KW"/>
</dbReference>
<evidence type="ECO:0000256" key="6">
    <source>
        <dbReference type="ARBA" id="ARBA00022723"/>
    </source>
</evidence>
<dbReference type="Proteomes" id="UP000324255">
    <property type="component" value="Unassembled WGS sequence"/>
</dbReference>
<evidence type="ECO:0000313" key="15">
    <source>
        <dbReference type="Proteomes" id="UP000324255"/>
    </source>
</evidence>
<comment type="subunit">
    <text evidence="12">Monomer. Interacts with DnaB.</text>
</comment>
<reference evidence="14 15" key="1">
    <citation type="submission" date="2019-09" db="EMBL/GenBank/DDBJ databases">
        <title>Genomic diversity of phyloplane-associated Pantoea species in Pakistan cotton crop.</title>
        <authorList>
            <person name="Tufail M.R."/>
            <person name="Cook D.R."/>
        </authorList>
    </citation>
    <scope>NUCLEOTIDE SEQUENCE [LARGE SCALE GENOMIC DNA]</scope>
    <source>
        <strain evidence="14 15">B_8</strain>
    </source>
</reference>
<keyword evidence="9" id="KW-0460">Magnesium</keyword>
<keyword evidence="5 12" id="KW-0235">DNA replication</keyword>
<keyword evidence="6 12" id="KW-0479">Metal-binding</keyword>
<dbReference type="GO" id="GO:0006269">
    <property type="term" value="P:DNA replication, synthesis of primer"/>
    <property type="evidence" value="ECO:0007669"/>
    <property type="project" value="UniProtKB-UniRule"/>
</dbReference>
<dbReference type="InterPro" id="IPR019475">
    <property type="entry name" value="DNA_primase_DnaB-bd"/>
</dbReference>
<dbReference type="InterPro" id="IPR016136">
    <property type="entry name" value="DNA_helicase_N/primase_C"/>
</dbReference>
<dbReference type="Gene3D" id="3.90.980.10">
    <property type="entry name" value="DNA primase, catalytic core, N-terminal domain"/>
    <property type="match status" value="1"/>
</dbReference>
<keyword evidence="3 12" id="KW-0808">Transferase</keyword>
<dbReference type="GO" id="GO:1990077">
    <property type="term" value="C:primosome complex"/>
    <property type="evidence" value="ECO:0007669"/>
    <property type="project" value="UniProtKB-KW"/>
</dbReference>
<dbReference type="InterPro" id="IPR037068">
    <property type="entry name" value="DNA_primase_core_N_sf"/>
</dbReference>
<sequence length="581" mass="65312">MAGRIPRVFINDLLARTDIVDLIDARVKLKKQGKNFHACCPFHNEKTPSFTVNGEKQFYHCFGCGAHGNAIDFLMNFDRLEFVESIEELATSHGLDVPYEAGSGPSQMERHQRQSLYQLMESLNGFYQQGLQQSSAQPARDYLDRRGLSADIINHFAIGYAPAGWDNVLKRFGKQSEDRESLMEAGMLVSNDKGRTYDRFRDRVMFPIRDKRGRVIGFGGRVLSNETPKYLNSPETPIFHKGRQLYGLYEAVKNHPEPARLLVVEGYMDVVALAQYGIDYAVASLGTSTTAEHIQLLFRSTDTVICCYDGDRAGREAAWRALETALPYMNDGRQLRFMFLPDGEDPDTLVRKEGKAAFEARMEQAMPLSSFLFDSLLPQVDLSSRDGKARLSTLALPLITQIPGETLRIYMRQELGNKLGILDDNQLEKLMPKQASSGTAPVAPTLKRTTMRVLIALLIQNPQLATMVPSLDGLSESKMPGLPLFIELVGRCTENPGLTTGQLLELYRGTNFSQTLETLAIWNHMIVDEEAEAVFQDSLASIYDSALEERLEFLIARERTQGLSADERRELWTLSQAFARK</sequence>